<keyword evidence="1" id="KW-1133">Transmembrane helix</keyword>
<sequence length="137" mass="15507">MYGLIELPIWKIGVQFAALLVLVIISLPIKPYKLRALQHINSESYEKFKIIAAFVLVGVILALESTAAIKFVRTQILPYLSETLKHHGLLEYIGVIYVQLNFGEVLISFLTMLMMIILYIESRRAVKGGQKSENDGR</sequence>
<keyword evidence="1" id="KW-0812">Transmembrane</keyword>
<organism evidence="2">
    <name type="scientific">Proteinivorax hydrogeniformans</name>
    <dbReference type="NCBI Taxonomy" id="1826727"/>
    <lineage>
        <taxon>Bacteria</taxon>
        <taxon>Bacillati</taxon>
        <taxon>Bacillota</taxon>
        <taxon>Clostridia</taxon>
        <taxon>Eubacteriales</taxon>
        <taxon>Proteinivoracaceae</taxon>
        <taxon>Proteinivorax</taxon>
    </lineage>
</organism>
<name>A0AAU8HT68_9FIRM</name>
<proteinExistence type="predicted"/>
<dbReference type="AlphaFoldDB" id="A0AAU8HT68"/>
<dbReference type="EMBL" id="CP159485">
    <property type="protein sequence ID" value="XCI28188.1"/>
    <property type="molecule type" value="Genomic_DNA"/>
</dbReference>
<dbReference type="RefSeq" id="WP_353892765.1">
    <property type="nucleotide sequence ID" value="NZ_CP159485.1"/>
</dbReference>
<feature type="transmembrane region" description="Helical" evidence="1">
    <location>
        <begin position="50"/>
        <end position="72"/>
    </location>
</feature>
<evidence type="ECO:0000256" key="1">
    <source>
        <dbReference type="SAM" id="Phobius"/>
    </source>
</evidence>
<reference evidence="2" key="1">
    <citation type="journal article" date="2018" name="Antonie Van Leeuwenhoek">
        <title>Proteinivorax hydrogeniformans sp. nov., an anaerobic, haloalkaliphilic bacterium fermenting proteinaceous compounds with high hydrogen production.</title>
        <authorList>
            <person name="Boltyanskaya Y."/>
            <person name="Detkova E."/>
            <person name="Pimenov N."/>
            <person name="Kevbrin V."/>
        </authorList>
    </citation>
    <scope>NUCLEOTIDE SEQUENCE</scope>
    <source>
        <strain evidence="2">Z-710</strain>
    </source>
</reference>
<gene>
    <name evidence="2" type="ORF">PRVXH_002138</name>
</gene>
<reference evidence="2" key="2">
    <citation type="submission" date="2024-06" db="EMBL/GenBank/DDBJ databases">
        <authorList>
            <person name="Petrova K.O."/>
            <person name="Toshchakov S.V."/>
            <person name="Boltjanskaja Y.V."/>
            <person name="Kevbrin V.V."/>
        </authorList>
    </citation>
    <scope>NUCLEOTIDE SEQUENCE</scope>
    <source>
        <strain evidence="2">Z-710</strain>
    </source>
</reference>
<feature type="transmembrane region" description="Helical" evidence="1">
    <location>
        <begin position="12"/>
        <end position="29"/>
    </location>
</feature>
<protein>
    <submittedName>
        <fullName evidence="2">Uncharacterized protein</fullName>
    </submittedName>
</protein>
<accession>A0AAU8HT68</accession>
<feature type="transmembrane region" description="Helical" evidence="1">
    <location>
        <begin position="92"/>
        <end position="120"/>
    </location>
</feature>
<evidence type="ECO:0000313" key="2">
    <source>
        <dbReference type="EMBL" id="XCI28188.1"/>
    </source>
</evidence>
<keyword evidence="1" id="KW-0472">Membrane</keyword>